<dbReference type="EMBL" id="UOEO01000225">
    <property type="protein sequence ID" value="VAW23146.1"/>
    <property type="molecule type" value="Genomic_DNA"/>
</dbReference>
<organism evidence="2">
    <name type="scientific">hydrothermal vent metagenome</name>
    <dbReference type="NCBI Taxonomy" id="652676"/>
    <lineage>
        <taxon>unclassified sequences</taxon>
        <taxon>metagenomes</taxon>
        <taxon>ecological metagenomes</taxon>
    </lineage>
</organism>
<gene>
    <name evidence="2" type="ORF">MNBD_ALPHA12-1522</name>
</gene>
<evidence type="ECO:0000256" key="1">
    <source>
        <dbReference type="SAM" id="MobiDB-lite"/>
    </source>
</evidence>
<protein>
    <submittedName>
        <fullName evidence="2">Uncharacterized protein</fullName>
    </submittedName>
</protein>
<feature type="region of interest" description="Disordered" evidence="1">
    <location>
        <begin position="54"/>
        <end position="73"/>
    </location>
</feature>
<dbReference type="AlphaFoldDB" id="A0A3B0UTU4"/>
<evidence type="ECO:0000313" key="2">
    <source>
        <dbReference type="EMBL" id="VAW23146.1"/>
    </source>
</evidence>
<reference evidence="2" key="1">
    <citation type="submission" date="2018-06" db="EMBL/GenBank/DDBJ databases">
        <authorList>
            <person name="Zhirakovskaya E."/>
        </authorList>
    </citation>
    <scope>NUCLEOTIDE SEQUENCE</scope>
</reference>
<accession>A0A3B0UTU4</accession>
<sequence>MKLLIYGIVLGAIYIGVRRILADWSSRFRDIDKQTRERDLRERKRPDVVELKRDKDGVFRPSDKTGNSDDKKQ</sequence>
<proteinExistence type="predicted"/>
<name>A0A3B0UTU4_9ZZZZ</name>